<sequence length="302" mass="32218">MASPPGRISGRCSPGLHSTAASPSRLKTTLPKRRRGKKRGSGAGEARLPGRGPQRDYKSQRGAGGSGAGRRLRAGGTKGSRLESAVANGCWVRSLRLPSLFSMAVPCVLLLTVLGVEVNSKSSDSLESELECCMDAMETNTTCLAENQCSPGCYRRWNEDGSSSCIKCDNETVAATPAYNLTDCRNNGGRGMNSQMNLTTVTPVTLGVGGPEVAASLIFGTFVISLFLILCVASFFYLKRANKLPNLFYRRSKGSVVQSAESASMLSPPSSVRKPRYVRRERSLMTSGTSTTISAETRVSNV</sequence>
<keyword evidence="2" id="KW-0472">Membrane</keyword>
<dbReference type="PANTHER" id="PTHR16247">
    <property type="entry name" value="RIKEN CDNA 9430015G10 GENE"/>
    <property type="match status" value="1"/>
</dbReference>
<feature type="compositionally biased region" description="Basic residues" evidence="1">
    <location>
        <begin position="30"/>
        <end position="40"/>
    </location>
</feature>
<dbReference type="Proteomes" id="UP001178461">
    <property type="component" value="Chromosome 8"/>
</dbReference>
<dbReference type="InterPro" id="IPR027888">
    <property type="entry name" value="DUF4501"/>
</dbReference>
<evidence type="ECO:0000256" key="2">
    <source>
        <dbReference type="SAM" id="Phobius"/>
    </source>
</evidence>
<feature type="transmembrane region" description="Helical" evidence="2">
    <location>
        <begin position="213"/>
        <end position="238"/>
    </location>
</feature>
<dbReference type="PANTHER" id="PTHR16247:SF0">
    <property type="entry name" value="RIKEN CDNA 9430015G10 GENE"/>
    <property type="match status" value="1"/>
</dbReference>
<organism evidence="3 4">
    <name type="scientific">Podarcis lilfordi</name>
    <name type="common">Lilford's wall lizard</name>
    <dbReference type="NCBI Taxonomy" id="74358"/>
    <lineage>
        <taxon>Eukaryota</taxon>
        <taxon>Metazoa</taxon>
        <taxon>Chordata</taxon>
        <taxon>Craniata</taxon>
        <taxon>Vertebrata</taxon>
        <taxon>Euteleostomi</taxon>
        <taxon>Lepidosauria</taxon>
        <taxon>Squamata</taxon>
        <taxon>Bifurcata</taxon>
        <taxon>Unidentata</taxon>
        <taxon>Episquamata</taxon>
        <taxon>Laterata</taxon>
        <taxon>Lacertibaenia</taxon>
        <taxon>Lacertidae</taxon>
        <taxon>Podarcis</taxon>
    </lineage>
</organism>
<keyword evidence="2" id="KW-0812">Transmembrane</keyword>
<name>A0AA35KRA1_9SAUR</name>
<protein>
    <submittedName>
        <fullName evidence="3">Uncharacterized protein</fullName>
    </submittedName>
</protein>
<reference evidence="3" key="1">
    <citation type="submission" date="2022-12" db="EMBL/GenBank/DDBJ databases">
        <authorList>
            <person name="Alioto T."/>
            <person name="Alioto T."/>
            <person name="Gomez Garrido J."/>
        </authorList>
    </citation>
    <scope>NUCLEOTIDE SEQUENCE</scope>
</reference>
<proteinExistence type="predicted"/>
<keyword evidence="2" id="KW-1133">Transmembrane helix</keyword>
<dbReference type="AlphaFoldDB" id="A0AA35KRA1"/>
<dbReference type="Pfam" id="PF14946">
    <property type="entry name" value="DUF4501"/>
    <property type="match status" value="1"/>
</dbReference>
<evidence type="ECO:0000256" key="1">
    <source>
        <dbReference type="SAM" id="MobiDB-lite"/>
    </source>
</evidence>
<keyword evidence="4" id="KW-1185">Reference proteome</keyword>
<accession>A0AA35KRA1</accession>
<feature type="region of interest" description="Disordered" evidence="1">
    <location>
        <begin position="1"/>
        <end position="78"/>
    </location>
</feature>
<dbReference type="EMBL" id="OX395133">
    <property type="protein sequence ID" value="CAI5782871.1"/>
    <property type="molecule type" value="Genomic_DNA"/>
</dbReference>
<gene>
    <name evidence="3" type="ORF">PODLI_1B032545</name>
</gene>
<evidence type="ECO:0000313" key="4">
    <source>
        <dbReference type="Proteomes" id="UP001178461"/>
    </source>
</evidence>
<evidence type="ECO:0000313" key="3">
    <source>
        <dbReference type="EMBL" id="CAI5782871.1"/>
    </source>
</evidence>